<comment type="caution">
    <text evidence="2">The sequence shown here is derived from an EMBL/GenBank/DDBJ whole genome shotgun (WGS) entry which is preliminary data.</text>
</comment>
<protein>
    <submittedName>
        <fullName evidence="2">Uncharacterized protein</fullName>
    </submittedName>
</protein>
<evidence type="ECO:0000256" key="1">
    <source>
        <dbReference type="SAM" id="MobiDB-lite"/>
    </source>
</evidence>
<accession>A0ABU7CBB3</accession>
<feature type="region of interest" description="Disordered" evidence="1">
    <location>
        <begin position="29"/>
        <end position="57"/>
    </location>
</feature>
<sequence length="123" mass="13550">MIPSLNRHLNVVQGFVCSNGPPSLEDVFQLQGDRTPQPPWKGLRQGVGEESPANSRTSAAGGAVWFFVPAVEHWTSSTPSTGCSRVHMTWSCWPPLAKIYKMRIISSKSEAMVLDRKRVACPL</sequence>
<keyword evidence="3" id="KW-1185">Reference proteome</keyword>
<organism evidence="2 3">
    <name type="scientific">Ataeniobius toweri</name>
    <dbReference type="NCBI Taxonomy" id="208326"/>
    <lineage>
        <taxon>Eukaryota</taxon>
        <taxon>Metazoa</taxon>
        <taxon>Chordata</taxon>
        <taxon>Craniata</taxon>
        <taxon>Vertebrata</taxon>
        <taxon>Euteleostomi</taxon>
        <taxon>Actinopterygii</taxon>
        <taxon>Neopterygii</taxon>
        <taxon>Teleostei</taxon>
        <taxon>Neoteleostei</taxon>
        <taxon>Acanthomorphata</taxon>
        <taxon>Ovalentaria</taxon>
        <taxon>Atherinomorphae</taxon>
        <taxon>Cyprinodontiformes</taxon>
        <taxon>Goodeidae</taxon>
        <taxon>Ataeniobius</taxon>
    </lineage>
</organism>
<gene>
    <name evidence="2" type="ORF">ATANTOWER_016434</name>
</gene>
<name>A0ABU7CBB3_9TELE</name>
<evidence type="ECO:0000313" key="2">
    <source>
        <dbReference type="EMBL" id="MED6259927.1"/>
    </source>
</evidence>
<reference evidence="2 3" key="1">
    <citation type="submission" date="2021-07" db="EMBL/GenBank/DDBJ databases">
        <authorList>
            <person name="Palmer J.M."/>
        </authorList>
    </citation>
    <scope>NUCLEOTIDE SEQUENCE [LARGE SCALE GENOMIC DNA]</scope>
    <source>
        <strain evidence="2 3">AT_MEX2019</strain>
        <tissue evidence="2">Muscle</tissue>
    </source>
</reference>
<proteinExistence type="predicted"/>
<dbReference type="Proteomes" id="UP001345963">
    <property type="component" value="Unassembled WGS sequence"/>
</dbReference>
<dbReference type="EMBL" id="JAHUTI010088546">
    <property type="protein sequence ID" value="MED6259927.1"/>
    <property type="molecule type" value="Genomic_DNA"/>
</dbReference>
<evidence type="ECO:0000313" key="3">
    <source>
        <dbReference type="Proteomes" id="UP001345963"/>
    </source>
</evidence>